<evidence type="ECO:0000256" key="1">
    <source>
        <dbReference type="ARBA" id="ARBA00010552"/>
    </source>
</evidence>
<dbReference type="InterPro" id="IPR035959">
    <property type="entry name" value="RutC-like_sf"/>
</dbReference>
<name>A0A1G7WVK8_9PROT</name>
<dbReference type="GO" id="GO:0005829">
    <property type="term" value="C:cytosol"/>
    <property type="evidence" value="ECO:0007669"/>
    <property type="project" value="TreeGrafter"/>
</dbReference>
<protein>
    <submittedName>
        <fullName evidence="2">Enamine deaminase RidA, house cleaning of reactive enamine intermediates, YjgF/YER057c/UK114 family</fullName>
    </submittedName>
</protein>
<accession>A0A1G7WVK8</accession>
<dbReference type="EMBL" id="FNCV01000002">
    <property type="protein sequence ID" value="SDG75300.1"/>
    <property type="molecule type" value="Genomic_DNA"/>
</dbReference>
<keyword evidence="3" id="KW-1185">Reference proteome</keyword>
<comment type="similarity">
    <text evidence="1">Belongs to the RutC family.</text>
</comment>
<dbReference type="CDD" id="cd00448">
    <property type="entry name" value="YjgF_YER057c_UK114_family"/>
    <property type="match status" value="1"/>
</dbReference>
<evidence type="ECO:0000313" key="3">
    <source>
        <dbReference type="Proteomes" id="UP000217076"/>
    </source>
</evidence>
<dbReference type="PANTHER" id="PTHR11803:SF58">
    <property type="entry name" value="PROTEIN HMF1-RELATED"/>
    <property type="match status" value="1"/>
</dbReference>
<dbReference type="InterPro" id="IPR006175">
    <property type="entry name" value="YjgF/YER057c/UK114"/>
</dbReference>
<dbReference type="SUPFAM" id="SSF55298">
    <property type="entry name" value="YjgF-like"/>
    <property type="match status" value="1"/>
</dbReference>
<dbReference type="AlphaFoldDB" id="A0A1G7WVK8"/>
<dbReference type="STRING" id="83401.SAMN05421742_102316"/>
<dbReference type="Gene3D" id="3.30.1330.40">
    <property type="entry name" value="RutC-like"/>
    <property type="match status" value="1"/>
</dbReference>
<proteinExistence type="inferred from homology"/>
<organism evidence="2 3">
    <name type="scientific">Roseospirillum parvum</name>
    <dbReference type="NCBI Taxonomy" id="83401"/>
    <lineage>
        <taxon>Bacteria</taxon>
        <taxon>Pseudomonadati</taxon>
        <taxon>Pseudomonadota</taxon>
        <taxon>Alphaproteobacteria</taxon>
        <taxon>Rhodospirillales</taxon>
        <taxon>Rhodospirillaceae</taxon>
        <taxon>Roseospirillum</taxon>
    </lineage>
</organism>
<dbReference type="RefSeq" id="WP_092616141.1">
    <property type="nucleotide sequence ID" value="NZ_FNCV01000002.1"/>
</dbReference>
<reference evidence="3" key="1">
    <citation type="submission" date="2016-10" db="EMBL/GenBank/DDBJ databases">
        <authorList>
            <person name="Varghese N."/>
            <person name="Submissions S."/>
        </authorList>
    </citation>
    <scope>NUCLEOTIDE SEQUENCE [LARGE SCALE GENOMIC DNA]</scope>
    <source>
        <strain evidence="3">930I</strain>
    </source>
</reference>
<dbReference type="PANTHER" id="PTHR11803">
    <property type="entry name" value="2-IMINOBUTANOATE/2-IMINOPROPANOATE DEAMINASE RIDA"/>
    <property type="match status" value="1"/>
</dbReference>
<sequence length="141" mass="15008">MQPLHPPGWVRPKGYAHGALARGTLVVTGGLLGWDGQERFVADDFLGQLRQVLVNLKAVLAEAGAGPEHLVRLTWYLADRREYLADLTAVGEIYRAELGRHYPPMTVIEVAALMEPGARLEVEAMAVIPDGSPGGGAAASG</sequence>
<dbReference type="Pfam" id="PF01042">
    <property type="entry name" value="Ribonuc_L-PSP"/>
    <property type="match status" value="1"/>
</dbReference>
<dbReference type="GO" id="GO:0019239">
    <property type="term" value="F:deaminase activity"/>
    <property type="evidence" value="ECO:0007669"/>
    <property type="project" value="TreeGrafter"/>
</dbReference>
<evidence type="ECO:0000313" key="2">
    <source>
        <dbReference type="EMBL" id="SDG75300.1"/>
    </source>
</evidence>
<gene>
    <name evidence="2" type="ORF">SAMN05421742_102316</name>
</gene>
<dbReference type="Proteomes" id="UP000217076">
    <property type="component" value="Unassembled WGS sequence"/>
</dbReference>
<dbReference type="OrthoDB" id="9803101at2"/>